<protein>
    <recommendedName>
        <fullName evidence="6">Homeobox domain-containing protein</fullName>
    </recommendedName>
</protein>
<proteinExistence type="predicted"/>
<dbReference type="SUPFAM" id="SSF46689">
    <property type="entry name" value="Homeodomain-like"/>
    <property type="match status" value="1"/>
</dbReference>
<feature type="compositionally biased region" description="Polar residues" evidence="5">
    <location>
        <begin position="37"/>
        <end position="47"/>
    </location>
</feature>
<feature type="DNA-binding region" description="Homeobox" evidence="4">
    <location>
        <begin position="108"/>
        <end position="170"/>
    </location>
</feature>
<sequence>MFALLSPPTPAAIGKMVGCGENLKGPFLFNHEHDPEQQNSQSTTNILTPLPPENPNSTDNIDTADTPNDTNENDTAEIQNDADEIEIEENPNSGNSRTQKNHQANNKNHRKKFLFGKAARTILLNWLISHQAYPYASKEDVIQLAIQTGLTEFQIKRWLINARNRKKILFPSSSKKSYRKKGQHSKRDYFILPGPPN</sequence>
<dbReference type="PANTHER" id="PTHR11850">
    <property type="entry name" value="HOMEOBOX PROTEIN TRANSCRIPTION FACTORS"/>
    <property type="match status" value="1"/>
</dbReference>
<comment type="subcellular location">
    <subcellularLocation>
        <location evidence="4">Nucleus</location>
    </subcellularLocation>
</comment>
<dbReference type="SMART" id="SM00389">
    <property type="entry name" value="HOX"/>
    <property type="match status" value="1"/>
</dbReference>
<dbReference type="SMR" id="A2E3J1"/>
<feature type="region of interest" description="Disordered" evidence="5">
    <location>
        <begin position="28"/>
        <end position="108"/>
    </location>
</feature>
<dbReference type="EMBL" id="DS113296">
    <property type="protein sequence ID" value="EAY12757.1"/>
    <property type="molecule type" value="Genomic_DNA"/>
</dbReference>
<evidence type="ECO:0000256" key="4">
    <source>
        <dbReference type="PROSITE-ProRule" id="PRU00108"/>
    </source>
</evidence>
<dbReference type="OrthoDB" id="4187154at2759"/>
<feature type="compositionally biased region" description="Polar residues" evidence="5">
    <location>
        <begin position="90"/>
        <end position="106"/>
    </location>
</feature>
<dbReference type="GO" id="GO:0006355">
    <property type="term" value="P:regulation of DNA-templated transcription"/>
    <property type="evidence" value="ECO:0007669"/>
    <property type="project" value="InterPro"/>
</dbReference>
<dbReference type="InterPro" id="IPR008422">
    <property type="entry name" value="KN_HD"/>
</dbReference>
<evidence type="ECO:0000313" key="8">
    <source>
        <dbReference type="Proteomes" id="UP000001542"/>
    </source>
</evidence>
<dbReference type="InterPro" id="IPR001356">
    <property type="entry name" value="HD"/>
</dbReference>
<reference evidence="7" key="2">
    <citation type="journal article" date="2007" name="Science">
        <title>Draft genome sequence of the sexually transmitted pathogen Trichomonas vaginalis.</title>
        <authorList>
            <person name="Carlton J.M."/>
            <person name="Hirt R.P."/>
            <person name="Silva J.C."/>
            <person name="Delcher A.L."/>
            <person name="Schatz M."/>
            <person name="Zhao Q."/>
            <person name="Wortman J.R."/>
            <person name="Bidwell S.L."/>
            <person name="Alsmark U.C.M."/>
            <person name="Besteiro S."/>
            <person name="Sicheritz-Ponten T."/>
            <person name="Noel C.J."/>
            <person name="Dacks J.B."/>
            <person name="Foster P.G."/>
            <person name="Simillion C."/>
            <person name="Van de Peer Y."/>
            <person name="Miranda-Saavedra D."/>
            <person name="Barton G.J."/>
            <person name="Westrop G.D."/>
            <person name="Mueller S."/>
            <person name="Dessi D."/>
            <person name="Fiori P.L."/>
            <person name="Ren Q."/>
            <person name="Paulsen I."/>
            <person name="Zhang H."/>
            <person name="Bastida-Corcuera F.D."/>
            <person name="Simoes-Barbosa A."/>
            <person name="Brown M.T."/>
            <person name="Hayes R.D."/>
            <person name="Mukherjee M."/>
            <person name="Okumura C.Y."/>
            <person name="Schneider R."/>
            <person name="Smith A.J."/>
            <person name="Vanacova S."/>
            <person name="Villalvazo M."/>
            <person name="Haas B.J."/>
            <person name="Pertea M."/>
            <person name="Feldblyum T.V."/>
            <person name="Utterback T.R."/>
            <person name="Shu C.L."/>
            <person name="Osoegawa K."/>
            <person name="de Jong P.J."/>
            <person name="Hrdy I."/>
            <person name="Horvathova L."/>
            <person name="Zubacova Z."/>
            <person name="Dolezal P."/>
            <person name="Malik S.B."/>
            <person name="Logsdon J.M. Jr."/>
            <person name="Henze K."/>
            <person name="Gupta A."/>
            <person name="Wang C.C."/>
            <person name="Dunne R.L."/>
            <person name="Upcroft J.A."/>
            <person name="Upcroft P."/>
            <person name="White O."/>
            <person name="Salzberg S.L."/>
            <person name="Tang P."/>
            <person name="Chiu C.-H."/>
            <person name="Lee Y.-S."/>
            <person name="Embley T.M."/>
            <person name="Coombs G.H."/>
            <person name="Mottram J.C."/>
            <person name="Tachezy J."/>
            <person name="Fraser-Liggett C.M."/>
            <person name="Johnson P.J."/>
        </authorList>
    </citation>
    <scope>NUCLEOTIDE SEQUENCE [LARGE SCALE GENOMIC DNA]</scope>
    <source>
        <strain evidence="7">G3</strain>
    </source>
</reference>
<accession>A2E3J1</accession>
<dbReference type="eggNOG" id="KOG0773">
    <property type="taxonomic scope" value="Eukaryota"/>
</dbReference>
<dbReference type="Pfam" id="PF05920">
    <property type="entry name" value="Homeobox_KN"/>
    <property type="match status" value="1"/>
</dbReference>
<dbReference type="GO" id="GO:0005634">
    <property type="term" value="C:nucleus"/>
    <property type="evidence" value="ECO:0007669"/>
    <property type="project" value="UniProtKB-SubCell"/>
</dbReference>
<dbReference type="AlphaFoldDB" id="A2E3J1"/>
<feature type="compositionally biased region" description="Polar residues" evidence="5">
    <location>
        <begin position="55"/>
        <end position="70"/>
    </location>
</feature>
<name>A2E3J1_TRIV3</name>
<keyword evidence="8" id="KW-1185">Reference proteome</keyword>
<dbReference type="Proteomes" id="UP000001542">
    <property type="component" value="Unassembled WGS sequence"/>
</dbReference>
<dbReference type="GO" id="GO:0003677">
    <property type="term" value="F:DNA binding"/>
    <property type="evidence" value="ECO:0007669"/>
    <property type="project" value="UniProtKB-UniRule"/>
</dbReference>
<evidence type="ECO:0000256" key="5">
    <source>
        <dbReference type="SAM" id="MobiDB-lite"/>
    </source>
</evidence>
<dbReference type="KEGG" id="tva:4770725"/>
<dbReference type="InParanoid" id="A2E3J1"/>
<evidence type="ECO:0000259" key="6">
    <source>
        <dbReference type="PROSITE" id="PS50071"/>
    </source>
</evidence>
<feature type="domain" description="Homeobox" evidence="6">
    <location>
        <begin position="106"/>
        <end position="169"/>
    </location>
</feature>
<dbReference type="InterPro" id="IPR009057">
    <property type="entry name" value="Homeodomain-like_sf"/>
</dbReference>
<evidence type="ECO:0000256" key="1">
    <source>
        <dbReference type="ARBA" id="ARBA00023125"/>
    </source>
</evidence>
<keyword evidence="2 4" id="KW-0371">Homeobox</keyword>
<feature type="region of interest" description="Disordered" evidence="5">
    <location>
        <begin position="173"/>
        <end position="197"/>
    </location>
</feature>
<reference evidence="7" key="1">
    <citation type="submission" date="2006-10" db="EMBL/GenBank/DDBJ databases">
        <authorList>
            <person name="Amadeo P."/>
            <person name="Zhao Q."/>
            <person name="Wortman J."/>
            <person name="Fraser-Liggett C."/>
            <person name="Carlton J."/>
        </authorList>
    </citation>
    <scope>NUCLEOTIDE SEQUENCE</scope>
    <source>
        <strain evidence="7">G3</strain>
    </source>
</reference>
<keyword evidence="1 4" id="KW-0238">DNA-binding</keyword>
<organism evidence="7 8">
    <name type="scientific">Trichomonas vaginalis (strain ATCC PRA-98 / G3)</name>
    <dbReference type="NCBI Taxonomy" id="412133"/>
    <lineage>
        <taxon>Eukaryota</taxon>
        <taxon>Metamonada</taxon>
        <taxon>Parabasalia</taxon>
        <taxon>Trichomonadida</taxon>
        <taxon>Trichomonadidae</taxon>
        <taxon>Trichomonas</taxon>
    </lineage>
</organism>
<evidence type="ECO:0000313" key="7">
    <source>
        <dbReference type="EMBL" id="EAY12757.1"/>
    </source>
</evidence>
<dbReference type="STRING" id="5722.A2E3J1"/>
<dbReference type="VEuPathDB" id="TrichDB:TVAGG3_0021200"/>
<feature type="compositionally biased region" description="Acidic residues" evidence="5">
    <location>
        <begin position="71"/>
        <end position="89"/>
    </location>
</feature>
<dbReference type="Gene3D" id="1.10.10.60">
    <property type="entry name" value="Homeodomain-like"/>
    <property type="match status" value="1"/>
</dbReference>
<gene>
    <name evidence="7" type="ORF">TVAG_400830</name>
</gene>
<evidence type="ECO:0000256" key="2">
    <source>
        <dbReference type="ARBA" id="ARBA00023155"/>
    </source>
</evidence>
<dbReference type="PROSITE" id="PS50071">
    <property type="entry name" value="HOMEOBOX_2"/>
    <property type="match status" value="1"/>
</dbReference>
<keyword evidence="3 4" id="KW-0539">Nucleus</keyword>
<dbReference type="RefSeq" id="XP_001324980.1">
    <property type="nucleotide sequence ID" value="XM_001324945.1"/>
</dbReference>
<dbReference type="CDD" id="cd00086">
    <property type="entry name" value="homeodomain"/>
    <property type="match status" value="1"/>
</dbReference>
<dbReference type="VEuPathDB" id="TrichDB:TVAG_400830"/>
<dbReference type="InterPro" id="IPR050224">
    <property type="entry name" value="TALE_homeobox"/>
</dbReference>
<evidence type="ECO:0000256" key="3">
    <source>
        <dbReference type="ARBA" id="ARBA00023242"/>
    </source>
</evidence>